<dbReference type="PANTHER" id="PTHR38595:SF2">
    <property type="entry name" value="TYPE VI SECRETION SYSTEM BASEPLATE SUBUNIT TSSE"/>
    <property type="match status" value="1"/>
</dbReference>
<dbReference type="Gene3D" id="3.10.450.40">
    <property type="match status" value="1"/>
</dbReference>
<name>A0A4Q9EZB2_9GAMM</name>
<evidence type="ECO:0000313" key="2">
    <source>
        <dbReference type="EMBL" id="TBM32487.1"/>
    </source>
</evidence>
<dbReference type="AlphaFoldDB" id="A0A4Q9EZB2"/>
<evidence type="ECO:0000259" key="1">
    <source>
        <dbReference type="Pfam" id="PF04965"/>
    </source>
</evidence>
<protein>
    <submittedName>
        <fullName evidence="2">Type VI secretion system baseplate subunit TssE</fullName>
    </submittedName>
</protein>
<dbReference type="Pfam" id="PF04965">
    <property type="entry name" value="GPW_gp25"/>
    <property type="match status" value="1"/>
</dbReference>
<organism evidence="2 3">
    <name type="scientific">Hafnia paralvei</name>
    <dbReference type="NCBI Taxonomy" id="546367"/>
    <lineage>
        <taxon>Bacteria</taxon>
        <taxon>Pseudomonadati</taxon>
        <taxon>Pseudomonadota</taxon>
        <taxon>Gammaproteobacteria</taxon>
        <taxon>Enterobacterales</taxon>
        <taxon>Hafniaceae</taxon>
        <taxon>Hafnia</taxon>
    </lineage>
</organism>
<dbReference type="EMBL" id="SITD01000021">
    <property type="protein sequence ID" value="TBM32487.1"/>
    <property type="molecule type" value="Genomic_DNA"/>
</dbReference>
<dbReference type="NCBIfam" id="TIGR03357">
    <property type="entry name" value="VI_zyme"/>
    <property type="match status" value="1"/>
</dbReference>
<dbReference type="RefSeq" id="WP_004096724.1">
    <property type="nucleotide sequence ID" value="NZ_JAYWIZ010000002.1"/>
</dbReference>
<dbReference type="Proteomes" id="UP000293380">
    <property type="component" value="Unassembled WGS sequence"/>
</dbReference>
<dbReference type="PANTHER" id="PTHR38595">
    <property type="entry name" value="CYTOPLASMIC PROTEIN-RELATED"/>
    <property type="match status" value="1"/>
</dbReference>
<comment type="caution">
    <text evidence="2">The sequence shown here is derived from an EMBL/GenBank/DDBJ whole genome shotgun (WGS) entry which is preliminary data.</text>
</comment>
<accession>A0A4Q9EZB2</accession>
<proteinExistence type="predicted"/>
<sequence>MSALTPWRRTRACSLFGRIDEEVSAKPLDKTSDLLVSLKQNLNAVLNSRPGCCQSSPTLGVIDFNDATGTSVDISASVCLAIQQCIENFDPRIKSVDVATFNNENDPLTLFFQVKAHIHFEDIDSVVNFNIQLDDNSRYQLR</sequence>
<gene>
    <name evidence="2" type="primary">tssE</name>
    <name evidence="2" type="ORF">EYY89_01040</name>
</gene>
<dbReference type="InterPro" id="IPR053176">
    <property type="entry name" value="T6SS_TssE1-like"/>
</dbReference>
<evidence type="ECO:0000313" key="3">
    <source>
        <dbReference type="Proteomes" id="UP000293380"/>
    </source>
</evidence>
<feature type="domain" description="IraD/Gp25-like" evidence="1">
    <location>
        <begin position="34"/>
        <end position="119"/>
    </location>
</feature>
<reference evidence="2 3" key="1">
    <citation type="submission" date="2019-02" db="EMBL/GenBank/DDBJ databases">
        <title>Comparative genomic analysis of the Hafnia genus genomes.</title>
        <authorList>
            <person name="Zhiqiu Y."/>
            <person name="Chao Y."/>
            <person name="Yuhui D."/>
            <person name="Di H."/>
            <person name="Bin L."/>
        </authorList>
    </citation>
    <scope>NUCLEOTIDE SEQUENCE [LARGE SCALE GENOMIC DNA]</scope>
    <source>
        <strain evidence="2 3">PCM_1194</strain>
    </source>
</reference>
<dbReference type="InterPro" id="IPR017737">
    <property type="entry name" value="TssE1-like"/>
</dbReference>
<dbReference type="InterPro" id="IPR007048">
    <property type="entry name" value="IraD/Gp25-like"/>
</dbReference>
<dbReference type="SUPFAM" id="SSF160719">
    <property type="entry name" value="gpW/gp25-like"/>
    <property type="match status" value="1"/>
</dbReference>